<comment type="caution">
    <text evidence="1">The sequence shown here is derived from an EMBL/GenBank/DDBJ whole genome shotgun (WGS) entry which is preliminary data.</text>
</comment>
<protein>
    <submittedName>
        <fullName evidence="1">Uncharacterized protein</fullName>
    </submittedName>
</protein>
<reference evidence="1" key="1">
    <citation type="submission" date="2019-12" db="EMBL/GenBank/DDBJ databases">
        <title>Genome sequencing and annotation of Brassica cretica.</title>
        <authorList>
            <person name="Studholme D.J."/>
            <person name="Sarris P."/>
        </authorList>
    </citation>
    <scope>NUCLEOTIDE SEQUENCE</scope>
    <source>
        <strain evidence="1">PFS-109/04</strain>
        <tissue evidence="1">Leaf</tissue>
    </source>
</reference>
<sequence length="99" mass="11644">MIRTKDSVFYVWYLFLQKSLSSVSGPPLMKSTTTYVCKCLIWHSDFVLELQCLWKRRPPRKPPCVRLWQGKWKKNGEQDGIPDPADFGLQVMIDETESY</sequence>
<name>A0A8S9MZU0_BRACR</name>
<evidence type="ECO:0000313" key="1">
    <source>
        <dbReference type="EMBL" id="KAF3487238.1"/>
    </source>
</evidence>
<dbReference type="Proteomes" id="UP000712600">
    <property type="component" value="Unassembled WGS sequence"/>
</dbReference>
<proteinExistence type="predicted"/>
<accession>A0A8S9MZU0</accession>
<organism evidence="1 2">
    <name type="scientific">Brassica cretica</name>
    <name type="common">Mustard</name>
    <dbReference type="NCBI Taxonomy" id="69181"/>
    <lineage>
        <taxon>Eukaryota</taxon>
        <taxon>Viridiplantae</taxon>
        <taxon>Streptophyta</taxon>
        <taxon>Embryophyta</taxon>
        <taxon>Tracheophyta</taxon>
        <taxon>Spermatophyta</taxon>
        <taxon>Magnoliopsida</taxon>
        <taxon>eudicotyledons</taxon>
        <taxon>Gunneridae</taxon>
        <taxon>Pentapetalae</taxon>
        <taxon>rosids</taxon>
        <taxon>malvids</taxon>
        <taxon>Brassicales</taxon>
        <taxon>Brassicaceae</taxon>
        <taxon>Brassiceae</taxon>
        <taxon>Brassica</taxon>
    </lineage>
</organism>
<dbReference type="AlphaFoldDB" id="A0A8S9MZU0"/>
<gene>
    <name evidence="1" type="ORF">F2Q69_00053788</name>
</gene>
<evidence type="ECO:0000313" key="2">
    <source>
        <dbReference type="Proteomes" id="UP000712600"/>
    </source>
</evidence>
<dbReference type="EMBL" id="QGKX02002183">
    <property type="protein sequence ID" value="KAF3487238.1"/>
    <property type="molecule type" value="Genomic_DNA"/>
</dbReference>